<dbReference type="InterPro" id="IPR001650">
    <property type="entry name" value="Helicase_C-like"/>
</dbReference>
<evidence type="ECO:0000313" key="11">
    <source>
        <dbReference type="EMBL" id="SDI63383.1"/>
    </source>
</evidence>
<feature type="short sequence motif" description="Q motif" evidence="6">
    <location>
        <begin position="3"/>
        <end position="31"/>
    </location>
</feature>
<feature type="domain" description="DEAD-box RNA helicase Q" evidence="10">
    <location>
        <begin position="3"/>
        <end position="31"/>
    </location>
</feature>
<keyword evidence="2 7" id="KW-0378">Hydrolase</keyword>
<dbReference type="Pfam" id="PF03880">
    <property type="entry name" value="DbpA"/>
    <property type="match status" value="1"/>
</dbReference>
<dbReference type="PROSITE" id="PS51195">
    <property type="entry name" value="Q_MOTIF"/>
    <property type="match status" value="1"/>
</dbReference>
<dbReference type="RefSeq" id="WP_090362236.1">
    <property type="nucleotide sequence ID" value="NZ_FNEM01000002.1"/>
</dbReference>
<evidence type="ECO:0000256" key="1">
    <source>
        <dbReference type="ARBA" id="ARBA00022741"/>
    </source>
</evidence>
<reference evidence="12" key="1">
    <citation type="submission" date="2016-10" db="EMBL/GenBank/DDBJ databases">
        <authorList>
            <person name="Varghese N."/>
            <person name="Submissions S."/>
        </authorList>
    </citation>
    <scope>NUCLEOTIDE SEQUENCE [LARGE SCALE GENOMIC DNA]</scope>
    <source>
        <strain evidence="12">DSM 23317</strain>
    </source>
</reference>
<evidence type="ECO:0000256" key="5">
    <source>
        <dbReference type="ARBA" id="ARBA00038437"/>
    </source>
</evidence>
<dbReference type="InterPro" id="IPR044742">
    <property type="entry name" value="DEAD/DEAH_RhlB"/>
</dbReference>
<dbReference type="Pfam" id="PF00271">
    <property type="entry name" value="Helicase_C"/>
    <property type="match status" value="1"/>
</dbReference>
<keyword evidence="1 7" id="KW-0547">Nucleotide-binding</keyword>
<dbReference type="Gene3D" id="3.40.50.300">
    <property type="entry name" value="P-loop containing nucleotide triphosphate hydrolases"/>
    <property type="match status" value="2"/>
</dbReference>
<dbReference type="SMART" id="SM00490">
    <property type="entry name" value="HELICc"/>
    <property type="match status" value="1"/>
</dbReference>
<dbReference type="PANTHER" id="PTHR47959">
    <property type="entry name" value="ATP-DEPENDENT RNA HELICASE RHLE-RELATED"/>
    <property type="match status" value="1"/>
</dbReference>
<keyword evidence="12" id="KW-1185">Reference proteome</keyword>
<dbReference type="InterPro" id="IPR014001">
    <property type="entry name" value="Helicase_ATP-bd"/>
</dbReference>
<dbReference type="Gene3D" id="3.30.70.330">
    <property type="match status" value="1"/>
</dbReference>
<dbReference type="Pfam" id="PF00270">
    <property type="entry name" value="DEAD"/>
    <property type="match status" value="1"/>
</dbReference>
<dbReference type="InterPro" id="IPR012677">
    <property type="entry name" value="Nucleotide-bd_a/b_plait_sf"/>
</dbReference>
<dbReference type="CDD" id="cd18787">
    <property type="entry name" value="SF2_C_DEAD"/>
    <property type="match status" value="1"/>
</dbReference>
<name>A0A1G8M694_9GAMM</name>
<organism evidence="11 12">
    <name type="scientific">Ferrimonas sediminum</name>
    <dbReference type="NCBI Taxonomy" id="718193"/>
    <lineage>
        <taxon>Bacteria</taxon>
        <taxon>Pseudomonadati</taxon>
        <taxon>Pseudomonadota</taxon>
        <taxon>Gammaproteobacteria</taxon>
        <taxon>Alteromonadales</taxon>
        <taxon>Ferrimonadaceae</taxon>
        <taxon>Ferrimonas</taxon>
    </lineage>
</organism>
<dbReference type="NCBIfam" id="NF008744">
    <property type="entry name" value="PRK11776.1"/>
    <property type="match status" value="1"/>
</dbReference>
<dbReference type="PROSITE" id="PS00039">
    <property type="entry name" value="DEAD_ATP_HELICASE"/>
    <property type="match status" value="1"/>
</dbReference>
<evidence type="ECO:0000259" key="10">
    <source>
        <dbReference type="PROSITE" id="PS51195"/>
    </source>
</evidence>
<dbReference type="GO" id="GO:0003676">
    <property type="term" value="F:nucleic acid binding"/>
    <property type="evidence" value="ECO:0007669"/>
    <property type="project" value="InterPro"/>
</dbReference>
<dbReference type="SMART" id="SM00487">
    <property type="entry name" value="DEXDc"/>
    <property type="match status" value="1"/>
</dbReference>
<keyword evidence="4 7" id="KW-0067">ATP-binding</keyword>
<dbReference type="InterPro" id="IPR027417">
    <property type="entry name" value="P-loop_NTPase"/>
</dbReference>
<dbReference type="CDD" id="cd00268">
    <property type="entry name" value="DEADc"/>
    <property type="match status" value="1"/>
</dbReference>
<dbReference type="OrthoDB" id="9805696at2"/>
<evidence type="ECO:0000256" key="6">
    <source>
        <dbReference type="PROSITE-ProRule" id="PRU00552"/>
    </source>
</evidence>
<keyword evidence="3 7" id="KW-0347">Helicase</keyword>
<dbReference type="PROSITE" id="PS51194">
    <property type="entry name" value="HELICASE_CTER"/>
    <property type="match status" value="1"/>
</dbReference>
<dbReference type="GO" id="GO:0005829">
    <property type="term" value="C:cytosol"/>
    <property type="evidence" value="ECO:0007669"/>
    <property type="project" value="TreeGrafter"/>
</dbReference>
<evidence type="ECO:0000256" key="2">
    <source>
        <dbReference type="ARBA" id="ARBA00022801"/>
    </source>
</evidence>
<dbReference type="InterPro" id="IPR050079">
    <property type="entry name" value="DEAD_box_RNA_helicase"/>
</dbReference>
<dbReference type="GO" id="GO:0005524">
    <property type="term" value="F:ATP binding"/>
    <property type="evidence" value="ECO:0007669"/>
    <property type="project" value="UniProtKB-KW"/>
</dbReference>
<dbReference type="EMBL" id="FNEM01000002">
    <property type="protein sequence ID" value="SDI63383.1"/>
    <property type="molecule type" value="Genomic_DNA"/>
</dbReference>
<comment type="similarity">
    <text evidence="5 7">Belongs to the DEAD box helicase family.</text>
</comment>
<dbReference type="AlphaFoldDB" id="A0A1G8M694"/>
<dbReference type="PANTHER" id="PTHR47959:SF1">
    <property type="entry name" value="ATP-DEPENDENT RNA HELICASE DBPA"/>
    <property type="match status" value="1"/>
</dbReference>
<gene>
    <name evidence="11" type="ORF">SAMN04488540_102278</name>
</gene>
<dbReference type="Proteomes" id="UP000199527">
    <property type="component" value="Unassembled WGS sequence"/>
</dbReference>
<feature type="domain" description="Helicase ATP-binding" evidence="8">
    <location>
        <begin position="34"/>
        <end position="205"/>
    </location>
</feature>
<evidence type="ECO:0000313" key="12">
    <source>
        <dbReference type="Proteomes" id="UP000199527"/>
    </source>
</evidence>
<dbReference type="InterPro" id="IPR000629">
    <property type="entry name" value="RNA-helicase_DEAD-box_CS"/>
</dbReference>
<evidence type="ECO:0000259" key="9">
    <source>
        <dbReference type="PROSITE" id="PS51194"/>
    </source>
</evidence>
<dbReference type="InterPro" id="IPR014014">
    <property type="entry name" value="RNA_helicase_DEAD_Q_motif"/>
</dbReference>
<evidence type="ECO:0000256" key="7">
    <source>
        <dbReference type="RuleBase" id="RU000492"/>
    </source>
</evidence>
<dbReference type="GO" id="GO:0003724">
    <property type="term" value="F:RNA helicase activity"/>
    <property type="evidence" value="ECO:0007669"/>
    <property type="project" value="InterPro"/>
</dbReference>
<evidence type="ECO:0000256" key="3">
    <source>
        <dbReference type="ARBA" id="ARBA00022806"/>
    </source>
</evidence>
<evidence type="ECO:0000259" key="8">
    <source>
        <dbReference type="PROSITE" id="PS51192"/>
    </source>
</evidence>
<dbReference type="SUPFAM" id="SSF52540">
    <property type="entry name" value="P-loop containing nucleoside triphosphate hydrolases"/>
    <property type="match status" value="1"/>
</dbReference>
<sequence>MSTAFSSLPLSGACLDNLSQLGFSAMTPIQSQSLPAILAGQDVVAKAKTGSGKTVAFGLGLLNKLDLSVQGTQAMVLCPTRELADQVTKEIRRLARAIPNVKVLTLSGGVPMGPQMGSLDHGAHVIVGTPGRILKHMKSGRIRLKPLNTLVFDEADRMLDMGFEADIDAILELLPQRRQTLLFSATYPEQIDAMTRRVQSDPLMVTVEGSEAQEKIEQRLVEVAPAQKDQALLAVLAQYQPESTVVFCNTRRACQQVAEVLEDAGVYVVALHGDRDQRERDQTLVRFASKSVSVLVATDVAARGLDIKDLSLVVNYDIAFESEVHVHRIGRTGRAGSKGRAISLAAGGELHRVEEIEALQGQPIPRLPFAKLSVPARIDLVPPMVTLSIGAGRKSKLRAGDILGALTAKKQIPGKAVGKIEIADRLSYVAIERQWAKEALQVLQGDKIKGRNLIVRMHR</sequence>
<dbReference type="GO" id="GO:0016787">
    <property type="term" value="F:hydrolase activity"/>
    <property type="evidence" value="ECO:0007669"/>
    <property type="project" value="UniProtKB-KW"/>
</dbReference>
<dbReference type="InterPro" id="IPR005580">
    <property type="entry name" value="DbpA/CsdA_RNA-bd_dom"/>
</dbReference>
<dbReference type="InterPro" id="IPR011545">
    <property type="entry name" value="DEAD/DEAH_box_helicase_dom"/>
</dbReference>
<proteinExistence type="inferred from homology"/>
<feature type="domain" description="Helicase C-terminal" evidence="9">
    <location>
        <begin position="227"/>
        <end position="375"/>
    </location>
</feature>
<dbReference type="PROSITE" id="PS51192">
    <property type="entry name" value="HELICASE_ATP_BIND_1"/>
    <property type="match status" value="1"/>
</dbReference>
<accession>A0A1G8M694</accession>
<evidence type="ECO:0000256" key="4">
    <source>
        <dbReference type="ARBA" id="ARBA00022840"/>
    </source>
</evidence>
<protein>
    <submittedName>
        <fullName evidence="11">ATP-dependent RNA helicase DbpA</fullName>
    </submittedName>
</protein>